<dbReference type="PANTHER" id="PTHR46093">
    <property type="entry name" value="ACYL-COA-BINDING DOMAIN-CONTAINING PROTEIN 5"/>
    <property type="match status" value="1"/>
</dbReference>
<dbReference type="Proteomes" id="UP000626109">
    <property type="component" value="Unassembled WGS sequence"/>
</dbReference>
<keyword evidence="2" id="KW-0677">Repeat</keyword>
<sequence length="201" mass="22743">DTPSARYGQSMVAYQQGLYVWGGTHGTNYPTDMYRFDLCSKQWEYVVTSGDLPCGRYRHQAMVKDDLMYIVGGSGINRYGDVFTFHFGTCVWRKIQCSGTDLSDGRYAHSAVLREGYIYLYGGNDTVRHDDLQQLDLETKVWSRVMVHGSCPPGRDFHAAVLRKNSMVIFGGSNGMRRHNDVFEFHMATKIPPCTLGADLE</sequence>
<dbReference type="Gene3D" id="2.120.10.80">
    <property type="entry name" value="Kelch-type beta propeller"/>
    <property type="match status" value="1"/>
</dbReference>
<proteinExistence type="predicted"/>
<dbReference type="SUPFAM" id="SSF117281">
    <property type="entry name" value="Kelch motif"/>
    <property type="match status" value="1"/>
</dbReference>
<evidence type="ECO:0000256" key="1">
    <source>
        <dbReference type="ARBA" id="ARBA00022441"/>
    </source>
</evidence>
<evidence type="ECO:0000313" key="3">
    <source>
        <dbReference type="EMBL" id="CAE8670904.1"/>
    </source>
</evidence>
<evidence type="ECO:0000313" key="4">
    <source>
        <dbReference type="Proteomes" id="UP000626109"/>
    </source>
</evidence>
<reference evidence="3" key="1">
    <citation type="submission" date="2021-02" db="EMBL/GenBank/DDBJ databases">
        <authorList>
            <person name="Dougan E. K."/>
            <person name="Rhodes N."/>
            <person name="Thang M."/>
            <person name="Chan C."/>
        </authorList>
    </citation>
    <scope>NUCLEOTIDE SEQUENCE</scope>
</reference>
<protein>
    <submittedName>
        <fullName evidence="3">Uncharacterized protein</fullName>
    </submittedName>
</protein>
<keyword evidence="1" id="KW-0880">Kelch repeat</keyword>
<dbReference type="AlphaFoldDB" id="A0A813J8U2"/>
<feature type="non-terminal residue" evidence="3">
    <location>
        <position position="201"/>
    </location>
</feature>
<dbReference type="Pfam" id="PF24681">
    <property type="entry name" value="Kelch_KLHDC2_KLHL20_DRC7"/>
    <property type="match status" value="1"/>
</dbReference>
<comment type="caution">
    <text evidence="3">The sequence shown here is derived from an EMBL/GenBank/DDBJ whole genome shotgun (WGS) entry which is preliminary data.</text>
</comment>
<feature type="non-terminal residue" evidence="3">
    <location>
        <position position="1"/>
    </location>
</feature>
<dbReference type="InterPro" id="IPR015915">
    <property type="entry name" value="Kelch-typ_b-propeller"/>
</dbReference>
<dbReference type="EMBL" id="CAJNNW010023601">
    <property type="protein sequence ID" value="CAE8670904.1"/>
    <property type="molecule type" value="Genomic_DNA"/>
</dbReference>
<dbReference type="PANTHER" id="PTHR46093:SF18">
    <property type="entry name" value="FIBRONECTIN TYPE-III DOMAIN-CONTAINING PROTEIN"/>
    <property type="match status" value="1"/>
</dbReference>
<name>A0A813J8U2_POLGL</name>
<accession>A0A813J8U2</accession>
<organism evidence="3 4">
    <name type="scientific">Polarella glacialis</name>
    <name type="common">Dinoflagellate</name>
    <dbReference type="NCBI Taxonomy" id="89957"/>
    <lineage>
        <taxon>Eukaryota</taxon>
        <taxon>Sar</taxon>
        <taxon>Alveolata</taxon>
        <taxon>Dinophyceae</taxon>
        <taxon>Suessiales</taxon>
        <taxon>Suessiaceae</taxon>
        <taxon>Polarella</taxon>
    </lineage>
</organism>
<gene>
    <name evidence="3" type="ORF">PGLA2088_LOCUS17590</name>
</gene>
<evidence type="ECO:0000256" key="2">
    <source>
        <dbReference type="ARBA" id="ARBA00022737"/>
    </source>
</evidence>